<dbReference type="GO" id="GO:0031591">
    <property type="term" value="P:wybutosine biosynthetic process"/>
    <property type="evidence" value="ECO:0007669"/>
    <property type="project" value="InterPro"/>
</dbReference>
<dbReference type="SUPFAM" id="SSF111278">
    <property type="entry name" value="SSo0622-like"/>
    <property type="match status" value="1"/>
</dbReference>
<dbReference type="HAMAP" id="MF_00266">
    <property type="entry name" value="TYW3_archaea"/>
    <property type="match status" value="1"/>
</dbReference>
<evidence type="ECO:0000256" key="5">
    <source>
        <dbReference type="ARBA" id="ARBA00022694"/>
    </source>
</evidence>
<dbReference type="GO" id="GO:0030488">
    <property type="term" value="P:tRNA methylation"/>
    <property type="evidence" value="ECO:0007669"/>
    <property type="project" value="InterPro"/>
</dbReference>
<evidence type="ECO:0000256" key="3">
    <source>
        <dbReference type="ARBA" id="ARBA00022679"/>
    </source>
</evidence>
<evidence type="ECO:0000256" key="6">
    <source>
        <dbReference type="ARBA" id="ARBA00030554"/>
    </source>
</evidence>
<dbReference type="InterPro" id="IPR022908">
    <property type="entry name" value="Taw3"/>
</dbReference>
<protein>
    <recommendedName>
        <fullName evidence="6 7">tRNA(Phe) 7-((3-amino-3-carboxypropyl)-4-demethylwyosine(37)-N(4))-methyltransferase</fullName>
        <ecNumber evidence="7">2.1.1.282</ecNumber>
    </recommendedName>
    <alternativeName>
        <fullName evidence="7">tRNA wyosine derivatives biosynthesis protein Taw3</fullName>
    </alternativeName>
</protein>
<dbReference type="GO" id="GO:0008175">
    <property type="term" value="F:tRNA methyltransferase activity"/>
    <property type="evidence" value="ECO:0007669"/>
    <property type="project" value="InterPro"/>
</dbReference>
<accession>A0A7J3SMP2</accession>
<comment type="function">
    <text evidence="7">S-adenosyl-L-methionine-dependent methyltransferase that acts as a component of the wyosine derivatives biosynthesis pathway. Probably methylates N-4 position of wybutosine-86 to produce wybutosine-72.</text>
</comment>
<dbReference type="EMBL" id="DTLS01000182">
    <property type="protein sequence ID" value="HGZ60807.1"/>
    <property type="molecule type" value="Genomic_DNA"/>
</dbReference>
<comment type="catalytic activity">
    <reaction evidence="7">
        <text>4-demethyl-7-[(3S)-3-amino-3-carboxypropyl]wyosine(37) in tRNA(Phe) + S-adenosyl-L-methionine = 7-[(3S)-3-amino-3-carboxypropyl]wyosine(37) in tRNA(Phe) + S-adenosyl-L-homocysteine + H(+)</text>
        <dbReference type="Rhea" id="RHEA:36635"/>
        <dbReference type="Rhea" id="RHEA-COMP:10378"/>
        <dbReference type="Rhea" id="RHEA-COMP:10379"/>
        <dbReference type="ChEBI" id="CHEBI:15378"/>
        <dbReference type="ChEBI" id="CHEBI:57856"/>
        <dbReference type="ChEBI" id="CHEBI:59789"/>
        <dbReference type="ChEBI" id="CHEBI:73543"/>
        <dbReference type="ChEBI" id="CHEBI:73550"/>
        <dbReference type="EC" id="2.1.1.282"/>
    </reaction>
</comment>
<name>A0A7J3SMP2_9CREN</name>
<dbReference type="Gene3D" id="3.30.1960.10">
    <property type="entry name" value="tRNA wybutosine-synthesizing-like"/>
    <property type="match status" value="1"/>
</dbReference>
<organism evidence="9">
    <name type="scientific">Fervidicoccus fontis</name>
    <dbReference type="NCBI Taxonomy" id="683846"/>
    <lineage>
        <taxon>Archaea</taxon>
        <taxon>Thermoproteota</taxon>
        <taxon>Thermoprotei</taxon>
        <taxon>Fervidicoccales</taxon>
        <taxon>Fervidicoccaceae</taxon>
        <taxon>Fervidicoccus</taxon>
    </lineage>
</organism>
<dbReference type="AlphaFoldDB" id="A0A7J3SMP2"/>
<keyword evidence="3 7" id="KW-0808">Transferase</keyword>
<feature type="domain" description="tRNA wybutosine-synthesizing protein" evidence="8">
    <location>
        <begin position="7"/>
        <end position="191"/>
    </location>
</feature>
<keyword evidence="2 7" id="KW-0489">Methyltransferase</keyword>
<keyword evidence="4 7" id="KW-0949">S-adenosyl-L-methionine</keyword>
<proteinExistence type="inferred from homology"/>
<dbReference type="PANTHER" id="PTHR48418">
    <property type="entry name" value="TRNA WYBUTOSINE-SYNTHESIZING PROTEIN 3"/>
    <property type="match status" value="1"/>
</dbReference>
<dbReference type="PANTHER" id="PTHR48418:SF1">
    <property type="entry name" value="TRNA WYBUTOSINE-SYNTHESIZING PROTEIN 3"/>
    <property type="match status" value="1"/>
</dbReference>
<dbReference type="EC" id="2.1.1.282" evidence="7"/>
<comment type="caution">
    <text evidence="9">The sequence shown here is derived from an EMBL/GenBank/DDBJ whole genome shotgun (WGS) entry which is preliminary data.</text>
</comment>
<evidence type="ECO:0000256" key="7">
    <source>
        <dbReference type="HAMAP-Rule" id="MF_00266"/>
    </source>
</evidence>
<dbReference type="InterPro" id="IPR036602">
    <property type="entry name" value="tRNA_yW-synthesising-like_sf"/>
</dbReference>
<sequence length="200" mass="22902">MIDAWQKKKEAFLNRIERDKEIGYLDVGIEETLKLVNSRDKSFTTSSCTGRVSAVDSQFPWKRDEEPPIFKKHGEVTAEELKMLLEIRPNYVLWLTVSGPIIHVSCRDLEEAEKILEAGRAAGFKHSGIMSLSKDSIMVELISGTHLYIPLRTKNKVFFSEDSMPELLSLVNTALLEGKERLNRLNNKLRELLIEEKENV</sequence>
<evidence type="ECO:0000313" key="9">
    <source>
        <dbReference type="EMBL" id="HGZ60807.1"/>
    </source>
</evidence>
<dbReference type="Pfam" id="PF02676">
    <property type="entry name" value="TYW3"/>
    <property type="match status" value="1"/>
</dbReference>
<evidence type="ECO:0000259" key="8">
    <source>
        <dbReference type="Pfam" id="PF02676"/>
    </source>
</evidence>
<evidence type="ECO:0000256" key="1">
    <source>
        <dbReference type="ARBA" id="ARBA00008569"/>
    </source>
</evidence>
<keyword evidence="5 7" id="KW-0819">tRNA processing</keyword>
<dbReference type="InterPro" id="IPR003827">
    <property type="entry name" value="tRNA_yW-synthesising"/>
</dbReference>
<evidence type="ECO:0000256" key="2">
    <source>
        <dbReference type="ARBA" id="ARBA00022603"/>
    </source>
</evidence>
<reference evidence="9" key="1">
    <citation type="journal article" date="2020" name="mSystems">
        <title>Genome- and Community-Level Interaction Insights into Carbon Utilization and Element Cycling Functions of Hydrothermarchaeota in Hydrothermal Sediment.</title>
        <authorList>
            <person name="Zhou Z."/>
            <person name="Liu Y."/>
            <person name="Xu W."/>
            <person name="Pan J."/>
            <person name="Luo Z.H."/>
            <person name="Li M."/>
        </authorList>
    </citation>
    <scope>NUCLEOTIDE SEQUENCE [LARGE SCALE GENOMIC DNA]</scope>
    <source>
        <strain evidence="9">SpSt-885</strain>
    </source>
</reference>
<gene>
    <name evidence="7" type="primary">taw3</name>
    <name evidence="9" type="ORF">ENW83_06405</name>
</gene>
<evidence type="ECO:0000256" key="4">
    <source>
        <dbReference type="ARBA" id="ARBA00022691"/>
    </source>
</evidence>
<comment type="similarity">
    <text evidence="1 7">Belongs to the TYW3 family.</text>
</comment>